<keyword evidence="2" id="KW-1185">Reference proteome</keyword>
<gene>
    <name evidence="1" type="ORF">AWU67_10310</name>
</gene>
<reference evidence="2" key="2">
    <citation type="submission" date="2016-01" db="EMBL/GenBank/DDBJ databases">
        <title>First complete genome sequence of a species in the genus Microterricola, an extremophilic cold active enzyme producing strain ERGS5:02 isolated from Sikkim Himalaya.</title>
        <authorList>
            <person name="Kumar R."/>
            <person name="Singh D."/>
            <person name="Swarnkar M.K."/>
        </authorList>
    </citation>
    <scope>NUCLEOTIDE SEQUENCE [LARGE SCALE GENOMIC DNA]</scope>
    <source>
        <strain evidence="2">ERGS5:02</strain>
    </source>
</reference>
<accession>A0A120I0H9</accession>
<protein>
    <submittedName>
        <fullName evidence="1">Uncharacterized protein</fullName>
    </submittedName>
</protein>
<evidence type="ECO:0000313" key="2">
    <source>
        <dbReference type="Proteomes" id="UP000058305"/>
    </source>
</evidence>
<proteinExistence type="predicted"/>
<dbReference type="EMBL" id="CP014145">
    <property type="protein sequence ID" value="AMB59192.1"/>
    <property type="molecule type" value="Genomic_DNA"/>
</dbReference>
<dbReference type="Proteomes" id="UP000058305">
    <property type="component" value="Chromosome"/>
</dbReference>
<dbReference type="OrthoDB" id="9811869at2"/>
<evidence type="ECO:0000313" key="1">
    <source>
        <dbReference type="EMBL" id="AMB59192.1"/>
    </source>
</evidence>
<reference evidence="1 2" key="1">
    <citation type="journal article" date="2016" name="J. Biotechnol.">
        <title>First complete genome sequence of a species in the genus Microterricola, an extremophilic cold active enzyme producing bacterial strain ERGS5:02 isolated from Sikkim Himalaya.</title>
        <authorList>
            <person name="Himanshu"/>
            <person name="Swarnkar M.K."/>
            <person name="Singh D."/>
            <person name="Kumar R."/>
        </authorList>
    </citation>
    <scope>NUCLEOTIDE SEQUENCE [LARGE SCALE GENOMIC DNA]</scope>
    <source>
        <strain evidence="1 2">ERGS5:02</strain>
    </source>
</reference>
<dbReference type="RefSeq" id="WP_067228586.1">
    <property type="nucleotide sequence ID" value="NZ_CP014145.1"/>
</dbReference>
<name>A0A120I0H9_9MICO</name>
<dbReference type="AlphaFoldDB" id="A0A120I0H9"/>
<organism evidence="1 2">
    <name type="scientific">Microterricola viridarii</name>
    <dbReference type="NCBI Taxonomy" id="412690"/>
    <lineage>
        <taxon>Bacteria</taxon>
        <taxon>Bacillati</taxon>
        <taxon>Actinomycetota</taxon>
        <taxon>Actinomycetes</taxon>
        <taxon>Micrococcales</taxon>
        <taxon>Microbacteriaceae</taxon>
        <taxon>Microterricola</taxon>
    </lineage>
</organism>
<dbReference type="KEGG" id="mvd:AWU67_10310"/>
<sequence>MVNYERIDPQNGPAACPTHDAAFEGFLFSVTDDGRIQRSSQLEAAIERDARFRHNFGEAGLSNTLLLPSGSHGPGPDYLAWHRTQMASAQVAA</sequence>